<protein>
    <submittedName>
        <fullName evidence="1">Uncharacterized protein</fullName>
    </submittedName>
</protein>
<gene>
    <name evidence="1" type="ORF">AG0111_0g8786</name>
</gene>
<sequence length="97" mass="10547">MCSPIITAAQQVNMDTLLPTHLQRRRAFTLPSVDPHPSDSQMPIPRTNNVVPAPAMETWFNRVKEHARIIGLVIAVVTLVVTIVGTIVGAVVTVVVK</sequence>
<evidence type="ECO:0000313" key="1">
    <source>
        <dbReference type="EMBL" id="KAB2102764.1"/>
    </source>
</evidence>
<comment type="caution">
    <text evidence="1">The sequence shown here is derived from an EMBL/GenBank/DDBJ whole genome shotgun (WGS) entry which is preliminary data.</text>
</comment>
<keyword evidence="2" id="KW-1185">Reference proteome</keyword>
<proteinExistence type="predicted"/>
<dbReference type="Proteomes" id="UP000293547">
    <property type="component" value="Unassembled WGS sequence"/>
</dbReference>
<evidence type="ECO:0000313" key="2">
    <source>
        <dbReference type="Proteomes" id="UP000293547"/>
    </source>
</evidence>
<name>A0ACB6FEB1_9PLEO</name>
<dbReference type="EMBL" id="PDWZ02000009">
    <property type="protein sequence ID" value="KAB2102764.1"/>
    <property type="molecule type" value="Genomic_DNA"/>
</dbReference>
<organism evidence="1 2">
    <name type="scientific">Alternaria gaisen</name>
    <dbReference type="NCBI Taxonomy" id="167740"/>
    <lineage>
        <taxon>Eukaryota</taxon>
        <taxon>Fungi</taxon>
        <taxon>Dikarya</taxon>
        <taxon>Ascomycota</taxon>
        <taxon>Pezizomycotina</taxon>
        <taxon>Dothideomycetes</taxon>
        <taxon>Pleosporomycetidae</taxon>
        <taxon>Pleosporales</taxon>
        <taxon>Pleosporineae</taxon>
        <taxon>Pleosporaceae</taxon>
        <taxon>Alternaria</taxon>
        <taxon>Alternaria sect. Alternaria</taxon>
    </lineage>
</organism>
<accession>A0ACB6FEB1</accession>
<reference evidence="1 2" key="1">
    <citation type="journal article" date="2019" name="bioRxiv">
        <title>Genomics, evolutionary history and diagnostics of the Alternaria alternata species group including apple and Asian pear pathotypes.</title>
        <authorList>
            <person name="Armitage A.D."/>
            <person name="Cockerton H.M."/>
            <person name="Sreenivasaprasad S."/>
            <person name="Woodhall J.W."/>
            <person name="Lane C.R."/>
            <person name="Harrison R.J."/>
            <person name="Clarkson J.P."/>
        </authorList>
    </citation>
    <scope>NUCLEOTIDE SEQUENCE [LARGE SCALE GENOMIC DNA]</scope>
    <source>
        <strain evidence="1 2">FERA 650</strain>
    </source>
</reference>